<protein>
    <submittedName>
        <fullName evidence="1">Ribokinase-like protein</fullName>
    </submittedName>
</protein>
<dbReference type="Proteomes" id="UP000814128">
    <property type="component" value="Unassembled WGS sequence"/>
</dbReference>
<keyword evidence="2" id="KW-1185">Reference proteome</keyword>
<dbReference type="EMBL" id="MU273712">
    <property type="protein sequence ID" value="KAI0028936.1"/>
    <property type="molecule type" value="Genomic_DNA"/>
</dbReference>
<reference evidence="1" key="1">
    <citation type="submission" date="2021-02" db="EMBL/GenBank/DDBJ databases">
        <authorList>
            <consortium name="DOE Joint Genome Institute"/>
            <person name="Ahrendt S."/>
            <person name="Looney B.P."/>
            <person name="Miyauchi S."/>
            <person name="Morin E."/>
            <person name="Drula E."/>
            <person name="Courty P.E."/>
            <person name="Chicoki N."/>
            <person name="Fauchery L."/>
            <person name="Kohler A."/>
            <person name="Kuo A."/>
            <person name="Labutti K."/>
            <person name="Pangilinan J."/>
            <person name="Lipzen A."/>
            <person name="Riley R."/>
            <person name="Andreopoulos W."/>
            <person name="He G."/>
            <person name="Johnson J."/>
            <person name="Barry K.W."/>
            <person name="Grigoriev I.V."/>
            <person name="Nagy L."/>
            <person name="Hibbett D."/>
            <person name="Henrissat B."/>
            <person name="Matheny P.B."/>
            <person name="Labbe J."/>
            <person name="Martin F."/>
        </authorList>
    </citation>
    <scope>NUCLEOTIDE SEQUENCE</scope>
    <source>
        <strain evidence="1">EC-137</strain>
    </source>
</reference>
<comment type="caution">
    <text evidence="1">The sequence shown here is derived from an EMBL/GenBank/DDBJ whole genome shotgun (WGS) entry which is preliminary data.</text>
</comment>
<sequence>MSSAKYERVLSIQSHVAYGYVGGKAAVFPLQLLGYDVDVVNTVNFSNHAGYRQAGGTKATAADLSDMFTIMKKNGFLRPTRLLTGYVPGAEGLTSVAKLSEDLYGENPGLVYLLDPVIGDAGRLYVAADVIPVYRSMLPRATIITPNWFEVEVLTNVKIVDHISLHKAISILHKIYQVPHVIISSIPIKKWLYDLLPRHIRPSEAADNEEDVASYLLCVASSRVTDGSYPASVSAACVPIIPGYFSGVGDLFSALVLGHYNPSSSSTAPESLSRAASLALTKTHAILQLTYEYSESLPPEDRQPTDEELDAQDPTRRIRRMSGRELRLVQGQDILRGAAALPVRELRIWDGFWNGYSPVSEQLDPQ</sequence>
<name>A0ACB8QBF4_9AGAM</name>
<gene>
    <name evidence="1" type="ORF">K488DRAFT_57519</name>
</gene>
<proteinExistence type="predicted"/>
<reference evidence="1" key="2">
    <citation type="journal article" date="2022" name="New Phytol.">
        <title>Evolutionary transition to the ectomycorrhizal habit in the genomes of a hyperdiverse lineage of mushroom-forming fungi.</title>
        <authorList>
            <person name="Looney B."/>
            <person name="Miyauchi S."/>
            <person name="Morin E."/>
            <person name="Drula E."/>
            <person name="Courty P.E."/>
            <person name="Kohler A."/>
            <person name="Kuo A."/>
            <person name="LaButti K."/>
            <person name="Pangilinan J."/>
            <person name="Lipzen A."/>
            <person name="Riley R."/>
            <person name="Andreopoulos W."/>
            <person name="He G."/>
            <person name="Johnson J."/>
            <person name="Nolan M."/>
            <person name="Tritt A."/>
            <person name="Barry K.W."/>
            <person name="Grigoriev I.V."/>
            <person name="Nagy L.G."/>
            <person name="Hibbett D."/>
            <person name="Henrissat B."/>
            <person name="Matheny P.B."/>
            <person name="Labbe J."/>
            <person name="Martin F.M."/>
        </authorList>
    </citation>
    <scope>NUCLEOTIDE SEQUENCE</scope>
    <source>
        <strain evidence="1">EC-137</strain>
    </source>
</reference>
<organism evidence="1 2">
    <name type="scientific">Vararia minispora EC-137</name>
    <dbReference type="NCBI Taxonomy" id="1314806"/>
    <lineage>
        <taxon>Eukaryota</taxon>
        <taxon>Fungi</taxon>
        <taxon>Dikarya</taxon>
        <taxon>Basidiomycota</taxon>
        <taxon>Agaricomycotina</taxon>
        <taxon>Agaricomycetes</taxon>
        <taxon>Russulales</taxon>
        <taxon>Lachnocladiaceae</taxon>
        <taxon>Vararia</taxon>
    </lineage>
</organism>
<evidence type="ECO:0000313" key="2">
    <source>
        <dbReference type="Proteomes" id="UP000814128"/>
    </source>
</evidence>
<accession>A0ACB8QBF4</accession>
<evidence type="ECO:0000313" key="1">
    <source>
        <dbReference type="EMBL" id="KAI0028936.1"/>
    </source>
</evidence>